<keyword evidence="2 9" id="KW-0813">Transport</keyword>
<feature type="transmembrane region" description="Helical" evidence="9">
    <location>
        <begin position="237"/>
        <end position="261"/>
    </location>
</feature>
<feature type="transmembrane region" description="Helical" evidence="9">
    <location>
        <begin position="356"/>
        <end position="374"/>
    </location>
</feature>
<evidence type="ECO:0000256" key="2">
    <source>
        <dbReference type="ARBA" id="ARBA00022448"/>
    </source>
</evidence>
<dbReference type="GO" id="GO:0005886">
    <property type="term" value="C:plasma membrane"/>
    <property type="evidence" value="ECO:0007669"/>
    <property type="project" value="TreeGrafter"/>
</dbReference>
<evidence type="ECO:0000256" key="6">
    <source>
        <dbReference type="ARBA" id="ARBA00023136"/>
    </source>
</evidence>
<feature type="domain" description="CBS" evidence="11">
    <location>
        <begin position="651"/>
        <end position="707"/>
    </location>
</feature>
<feature type="transmembrane region" description="Helical" evidence="9">
    <location>
        <begin position="479"/>
        <end position="504"/>
    </location>
</feature>
<comment type="subcellular location">
    <subcellularLocation>
        <location evidence="1 9">Membrane</location>
        <topology evidence="1 9">Multi-pass membrane protein</topology>
    </subcellularLocation>
</comment>
<accession>A0A7S1M365</accession>
<evidence type="ECO:0000259" key="11">
    <source>
        <dbReference type="PROSITE" id="PS51371"/>
    </source>
</evidence>
<organism evidence="12">
    <name type="scientific">Alexandrium catenella</name>
    <name type="common">Red tide dinoflagellate</name>
    <name type="synonym">Gonyaulax catenella</name>
    <dbReference type="NCBI Taxonomy" id="2925"/>
    <lineage>
        <taxon>Eukaryota</taxon>
        <taxon>Sar</taxon>
        <taxon>Alveolata</taxon>
        <taxon>Dinophyceae</taxon>
        <taxon>Gonyaulacales</taxon>
        <taxon>Pyrocystaceae</taxon>
        <taxon>Alexandrium</taxon>
    </lineage>
</organism>
<protein>
    <recommendedName>
        <fullName evidence="9">Chloride channel protein</fullName>
    </recommendedName>
</protein>
<keyword evidence="5 9" id="KW-0406">Ion transport</keyword>
<dbReference type="InterPro" id="IPR014743">
    <property type="entry name" value="Cl-channel_core"/>
</dbReference>
<feature type="compositionally biased region" description="Polar residues" evidence="10">
    <location>
        <begin position="733"/>
        <end position="742"/>
    </location>
</feature>
<evidence type="ECO:0000256" key="10">
    <source>
        <dbReference type="SAM" id="MobiDB-lite"/>
    </source>
</evidence>
<dbReference type="PANTHER" id="PTHR45711">
    <property type="entry name" value="CHLORIDE CHANNEL PROTEIN"/>
    <property type="match status" value="1"/>
</dbReference>
<dbReference type="Pfam" id="PF00654">
    <property type="entry name" value="Voltage_CLC"/>
    <property type="match status" value="1"/>
</dbReference>
<dbReference type="GO" id="GO:0005247">
    <property type="term" value="F:voltage-gated chloride channel activity"/>
    <property type="evidence" value="ECO:0007669"/>
    <property type="project" value="TreeGrafter"/>
</dbReference>
<evidence type="ECO:0000313" key="12">
    <source>
        <dbReference type="EMBL" id="CAD9120267.1"/>
    </source>
</evidence>
<feature type="transmembrane region" description="Helical" evidence="9">
    <location>
        <begin position="273"/>
        <end position="290"/>
    </location>
</feature>
<dbReference type="GO" id="GO:0005794">
    <property type="term" value="C:Golgi apparatus"/>
    <property type="evidence" value="ECO:0007669"/>
    <property type="project" value="TreeGrafter"/>
</dbReference>
<dbReference type="InterPro" id="IPR000644">
    <property type="entry name" value="CBS_dom"/>
</dbReference>
<keyword evidence="3 9" id="KW-0812">Transmembrane</keyword>
<proteinExistence type="inferred from homology"/>
<reference evidence="12" key="1">
    <citation type="submission" date="2021-01" db="EMBL/GenBank/DDBJ databases">
        <authorList>
            <person name="Corre E."/>
            <person name="Pelletier E."/>
            <person name="Niang G."/>
            <person name="Scheremetjew M."/>
            <person name="Finn R."/>
            <person name="Kale V."/>
            <person name="Holt S."/>
            <person name="Cochrane G."/>
            <person name="Meng A."/>
            <person name="Brown T."/>
            <person name="Cohen L."/>
        </authorList>
    </citation>
    <scope>NUCLEOTIDE SEQUENCE</scope>
    <source>
        <strain evidence="12">OF101</strain>
    </source>
</reference>
<dbReference type="Gene3D" id="3.10.580.10">
    <property type="entry name" value="CBS-domain"/>
    <property type="match status" value="1"/>
</dbReference>
<feature type="domain" description="CBS" evidence="11">
    <location>
        <begin position="563"/>
        <end position="624"/>
    </location>
</feature>
<dbReference type="GO" id="GO:0005769">
    <property type="term" value="C:early endosome"/>
    <property type="evidence" value="ECO:0007669"/>
    <property type="project" value="TreeGrafter"/>
</dbReference>
<dbReference type="PANTHER" id="PTHR45711:SF6">
    <property type="entry name" value="CHLORIDE CHANNEL PROTEIN"/>
    <property type="match status" value="1"/>
</dbReference>
<evidence type="ECO:0000256" key="7">
    <source>
        <dbReference type="ARBA" id="ARBA00023214"/>
    </source>
</evidence>
<keyword evidence="4 9" id="KW-1133">Transmembrane helix</keyword>
<sequence length="742" mass="81383">MDGEQHQRLGSKRAKTMPEIKATRLSGSARKKSLSKWSSYSTVSWRIDAKKDYHYTLHTSLSQESHWCLRGWYEFQRWLLPALIGILTATCGAFIERSVELYGSLRFGYCPTNYLLTEEKCGGAWIRHAEQGQPYTMYVGVSCGLVLVAALLVRFVAPCARGSGIPEVKTILGGFTLDGVLSFKTLVTKIVGLGFSVGAGLSCGKEGPLVHIACCWSNCLSALAPRWRTNEAKRRELLSTAAAAGVSVAFGAPLGGVLFSFEEVSTMFPSRTMVLAFFAASVAALTLDWWNPTGTGKLTLFQTAYNTPPAYAEYIGFIILGIFGGLIGAVFVHYNIMVCAGRRKGTWWRNRVPEVFEVLLICFFTAVTSFPNRYTCVLSSATIRSLFHACYDASPSKPNMMGLCDGMEPRTDLALSASLLLAGLLRFVQMTFTFGAGVPAGLFVPCLFTGACLGRVVGLVAHSVNAMIPGSTIVVNPGVYAMVGAASVLGGVCRVTISLVVIMFELTDGLQMVVPFMCACLIAKFVGDYFTAGIYDCAIRLRGYPYLHEPDECAFHKSAEDVMDEDLEVLDCEEQTIGELLQTLRETVFSGFPLVRSARLRNRTLIGYIHKNQLLQHLEDKVKTSQLVSEGTRVSFRPPAGSHAEDLSGFVDSTVYRVVKEMPLKEVHEMFRKLGIKLIMVEEDGQLVGMITKKSFIDHVDEIERAEVEGTLERDFTGTFLQEPLLEKGESPSGKSPSRMSP</sequence>
<dbReference type="CDD" id="cd03684">
    <property type="entry name" value="ClC_3_like"/>
    <property type="match status" value="1"/>
</dbReference>
<gene>
    <name evidence="12" type="ORF">ACAT0790_LOCUS16904</name>
</gene>
<feature type="transmembrane region" description="Helical" evidence="9">
    <location>
        <begin position="311"/>
        <end position="336"/>
    </location>
</feature>
<dbReference type="Gene3D" id="3.90.1280.20">
    <property type="match status" value="1"/>
</dbReference>
<keyword evidence="8" id="KW-0129">CBS domain</keyword>
<feature type="transmembrane region" description="Helical" evidence="9">
    <location>
        <begin position="510"/>
        <end position="532"/>
    </location>
</feature>
<dbReference type="EMBL" id="HBGE01028133">
    <property type="protein sequence ID" value="CAD9120267.1"/>
    <property type="molecule type" value="Transcribed_RNA"/>
</dbReference>
<comment type="caution">
    <text evidence="9">Lacks conserved residue(s) required for the propagation of feature annotation.</text>
</comment>
<keyword evidence="6 9" id="KW-0472">Membrane</keyword>
<dbReference type="InterPro" id="IPR046342">
    <property type="entry name" value="CBS_dom_sf"/>
</dbReference>
<evidence type="ECO:0000256" key="8">
    <source>
        <dbReference type="PROSITE-ProRule" id="PRU00703"/>
    </source>
</evidence>
<feature type="transmembrane region" description="Helical" evidence="9">
    <location>
        <begin position="442"/>
        <end position="467"/>
    </location>
</feature>
<evidence type="ECO:0000256" key="4">
    <source>
        <dbReference type="ARBA" id="ARBA00022989"/>
    </source>
</evidence>
<dbReference type="Gene3D" id="1.10.3080.10">
    <property type="entry name" value="Clc chloride channel"/>
    <property type="match status" value="1"/>
</dbReference>
<feature type="region of interest" description="Disordered" evidence="10">
    <location>
        <begin position="721"/>
        <end position="742"/>
    </location>
</feature>
<keyword evidence="7 9" id="KW-0868">Chloride</keyword>
<dbReference type="CDD" id="cd04591">
    <property type="entry name" value="CBS_pair_voltage-gated_CLC_euk_bac"/>
    <property type="match status" value="1"/>
</dbReference>
<dbReference type="SUPFAM" id="SSF54631">
    <property type="entry name" value="CBS-domain pair"/>
    <property type="match status" value="1"/>
</dbReference>
<dbReference type="Pfam" id="PF00571">
    <property type="entry name" value="CBS"/>
    <property type="match status" value="1"/>
</dbReference>
<comment type="similarity">
    <text evidence="9">Belongs to the chloride channel (TC 2.A.49) family.</text>
</comment>
<feature type="transmembrane region" description="Helical" evidence="9">
    <location>
        <begin position="135"/>
        <end position="157"/>
    </location>
</feature>
<evidence type="ECO:0000256" key="1">
    <source>
        <dbReference type="ARBA" id="ARBA00004141"/>
    </source>
</evidence>
<name>A0A7S1M365_ALECA</name>
<evidence type="ECO:0000256" key="3">
    <source>
        <dbReference type="ARBA" id="ARBA00022692"/>
    </source>
</evidence>
<dbReference type="PRINTS" id="PR00762">
    <property type="entry name" value="CLCHANNEL"/>
</dbReference>
<dbReference type="AlphaFoldDB" id="A0A7S1M365"/>
<dbReference type="InterPro" id="IPR001807">
    <property type="entry name" value="ClC"/>
</dbReference>
<evidence type="ECO:0000256" key="9">
    <source>
        <dbReference type="RuleBase" id="RU361221"/>
    </source>
</evidence>
<dbReference type="SUPFAM" id="SSF81340">
    <property type="entry name" value="Clc chloride channel"/>
    <property type="match status" value="1"/>
</dbReference>
<dbReference type="SMART" id="SM00116">
    <property type="entry name" value="CBS"/>
    <property type="match status" value="2"/>
</dbReference>
<evidence type="ECO:0000256" key="5">
    <source>
        <dbReference type="ARBA" id="ARBA00023065"/>
    </source>
</evidence>
<dbReference type="PROSITE" id="PS51371">
    <property type="entry name" value="CBS"/>
    <property type="match status" value="2"/>
</dbReference>